<dbReference type="Pfam" id="PF13531">
    <property type="entry name" value="SBP_bac_11"/>
    <property type="match status" value="1"/>
</dbReference>
<accession>A0A6P1ZMR6</accession>
<dbReference type="EMBL" id="QMIF01000002">
    <property type="protein sequence ID" value="TVM35657.1"/>
    <property type="molecule type" value="Genomic_DNA"/>
</dbReference>
<dbReference type="OrthoDB" id="9802127at2"/>
<gene>
    <name evidence="1" type="ORF">DQK91_03040</name>
</gene>
<organism evidence="1 2">
    <name type="scientific">Oceanidesulfovibrio marinus</name>
    <dbReference type="NCBI Taxonomy" id="370038"/>
    <lineage>
        <taxon>Bacteria</taxon>
        <taxon>Pseudomonadati</taxon>
        <taxon>Thermodesulfobacteriota</taxon>
        <taxon>Desulfovibrionia</taxon>
        <taxon>Desulfovibrionales</taxon>
        <taxon>Desulfovibrionaceae</taxon>
        <taxon>Oceanidesulfovibrio</taxon>
    </lineage>
</organism>
<sequence>MHEPPIIPDEREGDLLGFELRHNPDLAVFLAGNQFMAAPHILKAFAAERPDLARIYCETLPPGLELRQILAGSAVFRGEILTVRPDFYAPVSQKGVDAVVQAGLADRDACKPYVHNRIVLLVPVGNPRNIAGPADLAREGVRVSQPDAAIEDIGIHIRAMYEKAGGPALAARILEDKVRAGETYVTTVHHRETPQRLLDGEADVGPVWATEAAHARARGLALEMVDPGPELDMHEVVAYMACPLRGGGNPGGGLAFARFLRSATAREIYSRFGFIPA</sequence>
<dbReference type="SUPFAM" id="SSF53850">
    <property type="entry name" value="Periplasmic binding protein-like II"/>
    <property type="match status" value="1"/>
</dbReference>
<dbReference type="Gene3D" id="3.40.190.10">
    <property type="entry name" value="Periplasmic binding protein-like II"/>
    <property type="match status" value="2"/>
</dbReference>
<protein>
    <submittedName>
        <fullName evidence="1">Molybdenum ABC transporter substrate-binding protein</fullName>
    </submittedName>
</protein>
<evidence type="ECO:0000313" key="2">
    <source>
        <dbReference type="Proteomes" id="UP000434052"/>
    </source>
</evidence>
<dbReference type="RefSeq" id="WP_144233987.1">
    <property type="nucleotide sequence ID" value="NZ_QMIF01000002.1"/>
</dbReference>
<evidence type="ECO:0000313" key="1">
    <source>
        <dbReference type="EMBL" id="TVM35657.1"/>
    </source>
</evidence>
<proteinExistence type="predicted"/>
<dbReference type="Proteomes" id="UP000434052">
    <property type="component" value="Unassembled WGS sequence"/>
</dbReference>
<comment type="caution">
    <text evidence="1">The sequence shown here is derived from an EMBL/GenBank/DDBJ whole genome shotgun (WGS) entry which is preliminary data.</text>
</comment>
<dbReference type="AlphaFoldDB" id="A0A6P1ZMR6"/>
<reference evidence="1 2" key="1">
    <citation type="submission" date="2018-06" db="EMBL/GenBank/DDBJ databases">
        <title>Complete genome of Desulfovibrio marinus P48SEP.</title>
        <authorList>
            <person name="Crispim J.S."/>
            <person name="Vidigal P.M.P."/>
            <person name="Silva L.C.F."/>
            <person name="Araujo L.C."/>
            <person name="Laguardia C.N."/>
            <person name="Dias R.S."/>
            <person name="Sousa M.P."/>
            <person name="Paula S.O."/>
            <person name="Silva C."/>
        </authorList>
    </citation>
    <scope>NUCLEOTIDE SEQUENCE [LARGE SCALE GENOMIC DNA]</scope>
    <source>
        <strain evidence="1 2">P48SEP</strain>
    </source>
</reference>
<name>A0A6P1ZMR6_9BACT</name>